<protein>
    <submittedName>
        <fullName evidence="1">Uncharacterized protein</fullName>
    </submittedName>
</protein>
<sequence length="78" mass="8292">MKFQDLRPGDKFSFGTNSDEACFTKLQTGKEAGISGYVAVGLAGDIIGFSDDALFTAVDPRGGAPIRVKDDANVVRHE</sequence>
<dbReference type="AlphaFoldDB" id="A0A1G2C5P2"/>
<gene>
    <name evidence="1" type="ORF">A2122_02575</name>
</gene>
<reference evidence="1 2" key="1">
    <citation type="journal article" date="2016" name="Nat. Commun.">
        <title>Thousands of microbial genomes shed light on interconnected biogeochemical processes in an aquifer system.</title>
        <authorList>
            <person name="Anantharaman K."/>
            <person name="Brown C.T."/>
            <person name="Hug L.A."/>
            <person name="Sharon I."/>
            <person name="Castelle C.J."/>
            <person name="Probst A.J."/>
            <person name="Thomas B.C."/>
            <person name="Singh A."/>
            <person name="Wilkins M.J."/>
            <person name="Karaoz U."/>
            <person name="Brodie E.L."/>
            <person name="Williams K.H."/>
            <person name="Hubbard S.S."/>
            <person name="Banfield J.F."/>
        </authorList>
    </citation>
    <scope>NUCLEOTIDE SEQUENCE [LARGE SCALE GENOMIC DNA]</scope>
</reference>
<dbReference type="STRING" id="1798644.A2122_02575"/>
<accession>A0A1G2C5P2</accession>
<comment type="caution">
    <text evidence="1">The sequence shown here is derived from an EMBL/GenBank/DDBJ whole genome shotgun (WGS) entry which is preliminary data.</text>
</comment>
<dbReference type="EMBL" id="MHKU01000028">
    <property type="protein sequence ID" value="OGY96566.1"/>
    <property type="molecule type" value="Genomic_DNA"/>
</dbReference>
<evidence type="ECO:0000313" key="1">
    <source>
        <dbReference type="EMBL" id="OGY96566.1"/>
    </source>
</evidence>
<proteinExistence type="predicted"/>
<name>A0A1G2C5P2_9BACT</name>
<organism evidence="1 2">
    <name type="scientific">Candidatus Liptonbacteria bacterium GWB1_49_6</name>
    <dbReference type="NCBI Taxonomy" id="1798644"/>
    <lineage>
        <taxon>Bacteria</taxon>
        <taxon>Candidatus Liptoniibacteriota</taxon>
    </lineage>
</organism>
<evidence type="ECO:0000313" key="2">
    <source>
        <dbReference type="Proteomes" id="UP000176648"/>
    </source>
</evidence>
<dbReference type="Proteomes" id="UP000176648">
    <property type="component" value="Unassembled WGS sequence"/>
</dbReference>